<protein>
    <recommendedName>
        <fullName evidence="7">Palmitoyltransferase</fullName>
        <ecNumber evidence="7">2.3.1.225</ecNumber>
    </recommendedName>
</protein>
<evidence type="ECO:0000313" key="11">
    <source>
        <dbReference type="WBParaSite" id="NBR_0001512101-mRNA-1"/>
    </source>
</evidence>
<evidence type="ECO:0000256" key="5">
    <source>
        <dbReference type="ARBA" id="ARBA00023136"/>
    </source>
</evidence>
<sequence>MLCQRPSGLQLLSYFLTVLLFPIATLSSLSLAFPYGTAYLVIGYIFVYAQNIFLTLYDVSPDELIARKKQGAREHGDCSTELHYFVELSVWNFFEILQEKEKTKHCRQCNFCVEVFDHHCIWLNNCIGKKNYRLFVVLLLSIVILAGGASIFGLAQVVFWVSEPSLLQHHTEMILHMAVPTWAFLSASFISFASHLAITSTTAHLLLFHVKLWKRGITTYRFILDQRQKKSTSRETISGHNDSHFERVISDGRPSALIGDSLTPKIADVQQRPPQHMQIEDTARPYCSDKGRSMTFVFVKEPAKDYAPTGFASTSQIELDRASALGESK</sequence>
<reference evidence="11" key="1">
    <citation type="submission" date="2017-02" db="UniProtKB">
        <authorList>
            <consortium name="WormBaseParasite"/>
        </authorList>
    </citation>
    <scope>IDENTIFICATION</scope>
</reference>
<dbReference type="Pfam" id="PF01529">
    <property type="entry name" value="DHHC"/>
    <property type="match status" value="1"/>
</dbReference>
<dbReference type="GO" id="GO:0016020">
    <property type="term" value="C:membrane"/>
    <property type="evidence" value="ECO:0007669"/>
    <property type="project" value="UniProtKB-SubCell"/>
</dbReference>
<gene>
    <name evidence="9" type="ORF">NBR_LOCUS15122</name>
</gene>
<dbReference type="InterPro" id="IPR039859">
    <property type="entry name" value="PFA4/ZDH16/20/ERF2-like"/>
</dbReference>
<evidence type="ECO:0000256" key="4">
    <source>
        <dbReference type="ARBA" id="ARBA00022989"/>
    </source>
</evidence>
<feature type="transmembrane region" description="Helical" evidence="7">
    <location>
        <begin position="134"/>
        <end position="162"/>
    </location>
</feature>
<comment type="subcellular location">
    <subcellularLocation>
        <location evidence="1">Membrane</location>
        <topology evidence="1">Multi-pass membrane protein</topology>
    </subcellularLocation>
</comment>
<evidence type="ECO:0000256" key="2">
    <source>
        <dbReference type="ARBA" id="ARBA00022679"/>
    </source>
</evidence>
<comment type="similarity">
    <text evidence="7">Belongs to the DHHC palmitoyltransferase family.</text>
</comment>
<keyword evidence="4 7" id="KW-1133">Transmembrane helix</keyword>
<keyword evidence="6 7" id="KW-0012">Acyltransferase</keyword>
<feature type="transmembrane region" description="Helical" evidence="7">
    <location>
        <begin position="12"/>
        <end position="33"/>
    </location>
</feature>
<evidence type="ECO:0000256" key="3">
    <source>
        <dbReference type="ARBA" id="ARBA00022692"/>
    </source>
</evidence>
<dbReference type="PANTHER" id="PTHR22883:SF203">
    <property type="entry name" value="PALMITOYLTRANSFERASE"/>
    <property type="match status" value="1"/>
</dbReference>
<keyword evidence="10" id="KW-1185">Reference proteome</keyword>
<dbReference type="AlphaFoldDB" id="A0A0N4YEJ4"/>
<dbReference type="WBParaSite" id="NBR_0001512101-mRNA-1">
    <property type="protein sequence ID" value="NBR_0001512101-mRNA-1"/>
    <property type="gene ID" value="NBR_0001512101"/>
</dbReference>
<evidence type="ECO:0000313" key="10">
    <source>
        <dbReference type="Proteomes" id="UP000271162"/>
    </source>
</evidence>
<dbReference type="PROSITE" id="PS50216">
    <property type="entry name" value="DHHC"/>
    <property type="match status" value="1"/>
</dbReference>
<evidence type="ECO:0000313" key="9">
    <source>
        <dbReference type="EMBL" id="VDL78716.1"/>
    </source>
</evidence>
<proteinExistence type="inferred from homology"/>
<evidence type="ECO:0000256" key="7">
    <source>
        <dbReference type="RuleBase" id="RU079119"/>
    </source>
</evidence>
<evidence type="ECO:0000256" key="6">
    <source>
        <dbReference type="ARBA" id="ARBA00023315"/>
    </source>
</evidence>
<dbReference type="Proteomes" id="UP000271162">
    <property type="component" value="Unassembled WGS sequence"/>
</dbReference>
<dbReference type="GO" id="GO:0005783">
    <property type="term" value="C:endoplasmic reticulum"/>
    <property type="evidence" value="ECO:0007669"/>
    <property type="project" value="TreeGrafter"/>
</dbReference>
<evidence type="ECO:0000256" key="1">
    <source>
        <dbReference type="ARBA" id="ARBA00004141"/>
    </source>
</evidence>
<dbReference type="STRING" id="27835.A0A0N4YEJ4"/>
<dbReference type="EMBL" id="UYSL01021609">
    <property type="protein sequence ID" value="VDL78716.1"/>
    <property type="molecule type" value="Genomic_DNA"/>
</dbReference>
<name>A0A0N4YEJ4_NIPBR</name>
<dbReference type="GO" id="GO:0005794">
    <property type="term" value="C:Golgi apparatus"/>
    <property type="evidence" value="ECO:0007669"/>
    <property type="project" value="TreeGrafter"/>
</dbReference>
<dbReference type="GO" id="GO:0019706">
    <property type="term" value="F:protein-cysteine S-palmitoyltransferase activity"/>
    <property type="evidence" value="ECO:0007669"/>
    <property type="project" value="UniProtKB-EC"/>
</dbReference>
<feature type="transmembrane region" description="Helical" evidence="7">
    <location>
        <begin position="182"/>
        <end position="207"/>
    </location>
</feature>
<organism evidence="11">
    <name type="scientific">Nippostrongylus brasiliensis</name>
    <name type="common">Rat hookworm</name>
    <dbReference type="NCBI Taxonomy" id="27835"/>
    <lineage>
        <taxon>Eukaryota</taxon>
        <taxon>Metazoa</taxon>
        <taxon>Ecdysozoa</taxon>
        <taxon>Nematoda</taxon>
        <taxon>Chromadorea</taxon>
        <taxon>Rhabditida</taxon>
        <taxon>Rhabditina</taxon>
        <taxon>Rhabditomorpha</taxon>
        <taxon>Strongyloidea</taxon>
        <taxon>Heligmosomidae</taxon>
        <taxon>Nippostrongylus</taxon>
    </lineage>
</organism>
<evidence type="ECO:0000259" key="8">
    <source>
        <dbReference type="Pfam" id="PF01529"/>
    </source>
</evidence>
<comment type="catalytic activity">
    <reaction evidence="7">
        <text>L-cysteinyl-[protein] + hexadecanoyl-CoA = S-hexadecanoyl-L-cysteinyl-[protein] + CoA</text>
        <dbReference type="Rhea" id="RHEA:36683"/>
        <dbReference type="Rhea" id="RHEA-COMP:10131"/>
        <dbReference type="Rhea" id="RHEA-COMP:11032"/>
        <dbReference type="ChEBI" id="CHEBI:29950"/>
        <dbReference type="ChEBI" id="CHEBI:57287"/>
        <dbReference type="ChEBI" id="CHEBI:57379"/>
        <dbReference type="ChEBI" id="CHEBI:74151"/>
        <dbReference type="EC" id="2.3.1.225"/>
    </reaction>
</comment>
<keyword evidence="5 7" id="KW-0472">Membrane</keyword>
<dbReference type="OMA" id="TTYRYMT"/>
<feature type="transmembrane region" description="Helical" evidence="7">
    <location>
        <begin position="39"/>
        <end position="59"/>
    </location>
</feature>
<dbReference type="InterPro" id="IPR001594">
    <property type="entry name" value="Palmitoyltrfase_DHHC"/>
</dbReference>
<keyword evidence="3 7" id="KW-0812">Transmembrane</keyword>
<dbReference type="PANTHER" id="PTHR22883">
    <property type="entry name" value="ZINC FINGER DHHC DOMAIN CONTAINING PROTEIN"/>
    <property type="match status" value="1"/>
</dbReference>
<dbReference type="GO" id="GO:0006612">
    <property type="term" value="P:protein targeting to membrane"/>
    <property type="evidence" value="ECO:0007669"/>
    <property type="project" value="TreeGrafter"/>
</dbReference>
<dbReference type="EC" id="2.3.1.225" evidence="7"/>
<comment type="domain">
    <text evidence="7">The DHHC domain is required for palmitoyltransferase activity.</text>
</comment>
<feature type="domain" description="Palmitoyltransferase DHHC" evidence="8">
    <location>
        <begin position="100"/>
        <end position="223"/>
    </location>
</feature>
<accession>A0A0N4YEJ4</accession>
<reference evidence="9 10" key="2">
    <citation type="submission" date="2018-11" db="EMBL/GenBank/DDBJ databases">
        <authorList>
            <consortium name="Pathogen Informatics"/>
        </authorList>
    </citation>
    <scope>NUCLEOTIDE SEQUENCE [LARGE SCALE GENOMIC DNA]</scope>
</reference>
<keyword evidence="2 7" id="KW-0808">Transferase</keyword>